<reference evidence="7 8" key="1">
    <citation type="journal article" date="2015" name="Genome Announc.">
        <title>Expanding the biotechnology potential of lactobacilli through comparative genomics of 213 strains and associated genera.</title>
        <authorList>
            <person name="Sun Z."/>
            <person name="Harris H.M."/>
            <person name="McCann A."/>
            <person name="Guo C."/>
            <person name="Argimon S."/>
            <person name="Zhang W."/>
            <person name="Yang X."/>
            <person name="Jeffery I.B."/>
            <person name="Cooney J.C."/>
            <person name="Kagawa T.F."/>
            <person name="Liu W."/>
            <person name="Song Y."/>
            <person name="Salvetti E."/>
            <person name="Wrobel A."/>
            <person name="Rasinkangas P."/>
            <person name="Parkhill J."/>
            <person name="Rea M.C."/>
            <person name="O'Sullivan O."/>
            <person name="Ritari J."/>
            <person name="Douillard F.P."/>
            <person name="Paul Ross R."/>
            <person name="Yang R."/>
            <person name="Briner A.E."/>
            <person name="Felis G.E."/>
            <person name="de Vos W.M."/>
            <person name="Barrangou R."/>
            <person name="Klaenhammer T.R."/>
            <person name="Caufield P.W."/>
            <person name="Cui Y."/>
            <person name="Zhang H."/>
            <person name="O'Toole P.W."/>
        </authorList>
    </citation>
    <scope>NUCLEOTIDE SEQUENCE [LARGE SCALE GENOMIC DNA]</scope>
    <source>
        <strain evidence="7 8">DSM 19971</strain>
    </source>
</reference>
<evidence type="ECO:0000256" key="3">
    <source>
        <dbReference type="ARBA" id="ARBA00022801"/>
    </source>
</evidence>
<dbReference type="RefSeq" id="WP_057737450.1">
    <property type="nucleotide sequence ID" value="NZ_AZEG01000014.1"/>
</dbReference>
<dbReference type="Gene3D" id="3.90.1720.10">
    <property type="entry name" value="endopeptidase domain like (from Nostoc punctiforme)"/>
    <property type="match status" value="1"/>
</dbReference>
<keyword evidence="3" id="KW-0378">Hydrolase</keyword>
<name>A0A0R1Q8I6_9LACO</name>
<dbReference type="Proteomes" id="UP000051155">
    <property type="component" value="Unassembled WGS sequence"/>
</dbReference>
<dbReference type="Pfam" id="PF00877">
    <property type="entry name" value="NLPC_P60"/>
    <property type="match status" value="1"/>
</dbReference>
<dbReference type="OrthoDB" id="1654978at2"/>
<feature type="transmembrane region" description="Helical" evidence="5">
    <location>
        <begin position="5"/>
        <end position="27"/>
    </location>
</feature>
<evidence type="ECO:0000313" key="8">
    <source>
        <dbReference type="Proteomes" id="UP000051155"/>
    </source>
</evidence>
<dbReference type="InterPro" id="IPR000064">
    <property type="entry name" value="NLP_P60_dom"/>
</dbReference>
<evidence type="ECO:0000256" key="4">
    <source>
        <dbReference type="ARBA" id="ARBA00022807"/>
    </source>
</evidence>
<dbReference type="Gene3D" id="1.10.530.10">
    <property type="match status" value="1"/>
</dbReference>
<dbReference type="InterPro" id="IPR051202">
    <property type="entry name" value="Peptidase_C40"/>
</dbReference>
<dbReference type="AlphaFoldDB" id="A0A0R1Q8I6"/>
<evidence type="ECO:0000313" key="7">
    <source>
        <dbReference type="EMBL" id="KRL37240.1"/>
    </source>
</evidence>
<dbReference type="STRING" id="1423812.FD20_GL000579"/>
<dbReference type="EMBL" id="AZEG01000014">
    <property type="protein sequence ID" value="KRL37240.1"/>
    <property type="molecule type" value="Genomic_DNA"/>
</dbReference>
<dbReference type="Pfam" id="PF18013">
    <property type="entry name" value="Phage_lysozyme2"/>
    <property type="match status" value="1"/>
</dbReference>
<dbReference type="PANTHER" id="PTHR47053:SF5">
    <property type="entry name" value="BIFUNCTIONAL MURAMIDASE_DL-ENDOPEPTIDASE CWLT"/>
    <property type="match status" value="1"/>
</dbReference>
<evidence type="ECO:0000259" key="6">
    <source>
        <dbReference type="PROSITE" id="PS51935"/>
    </source>
</evidence>
<keyword evidence="8" id="KW-1185">Reference proteome</keyword>
<protein>
    <recommendedName>
        <fullName evidence="6">NlpC/P60 domain-containing protein</fullName>
    </recommendedName>
</protein>
<organism evidence="7 8">
    <name type="scientific">Liquorilactobacillus uvarum DSM 19971</name>
    <dbReference type="NCBI Taxonomy" id="1423812"/>
    <lineage>
        <taxon>Bacteria</taxon>
        <taxon>Bacillati</taxon>
        <taxon>Bacillota</taxon>
        <taxon>Bacilli</taxon>
        <taxon>Lactobacillales</taxon>
        <taxon>Lactobacillaceae</taxon>
        <taxon>Liquorilactobacillus</taxon>
    </lineage>
</organism>
<evidence type="ECO:0000256" key="1">
    <source>
        <dbReference type="ARBA" id="ARBA00007074"/>
    </source>
</evidence>
<dbReference type="GO" id="GO:0008234">
    <property type="term" value="F:cysteine-type peptidase activity"/>
    <property type="evidence" value="ECO:0007669"/>
    <property type="project" value="UniProtKB-KW"/>
</dbReference>
<gene>
    <name evidence="7" type="ORF">FD20_GL000579</name>
</gene>
<dbReference type="InterPro" id="IPR041219">
    <property type="entry name" value="Phage_lysozyme2"/>
</dbReference>
<keyword evidence="4" id="KW-0788">Thiol protease</keyword>
<dbReference type="InterPro" id="IPR038765">
    <property type="entry name" value="Papain-like_cys_pep_sf"/>
</dbReference>
<keyword evidence="5" id="KW-0472">Membrane</keyword>
<dbReference type="PROSITE" id="PS51935">
    <property type="entry name" value="NLPC_P60"/>
    <property type="match status" value="1"/>
</dbReference>
<comment type="caution">
    <text evidence="7">The sequence shown here is derived from an EMBL/GenBank/DDBJ whole genome shotgun (WGS) entry which is preliminary data.</text>
</comment>
<dbReference type="SUPFAM" id="SSF54001">
    <property type="entry name" value="Cysteine proteinases"/>
    <property type="match status" value="1"/>
</dbReference>
<accession>A0A0R1Q8I6</accession>
<keyword evidence="5" id="KW-1133">Transmembrane helix</keyword>
<keyword evidence="2" id="KW-0645">Protease</keyword>
<feature type="domain" description="NlpC/P60" evidence="6">
    <location>
        <begin position="237"/>
        <end position="374"/>
    </location>
</feature>
<proteinExistence type="inferred from homology"/>
<dbReference type="GO" id="GO:0006508">
    <property type="term" value="P:proteolysis"/>
    <property type="evidence" value="ECO:0007669"/>
    <property type="project" value="UniProtKB-KW"/>
</dbReference>
<sequence length="383" mass="42064">MKLKLVGILTIPIFLLVILIVIVFMIFGGNEKSNVTNLDCANNLGISGNQVSKNTEKNAQIIWNYLINQGWSKAAVAGVLGNLQQESNINPTSTNSSSGAHGIAQWLGERLSNEKSFATEHSKDPDSIQAQVMFLYEEANGTEKSNLGDYAKNSTNPSIAAVQWELRFERAGKNEANNIVRASNAEYWYNKFKDSTGDNSNSNTVEITETDQTCDKNAGKTLSVSGPTDKWWTDLSAWANKWADKTPDNYLLGGNPSSLDNSATAKAVHGATDCSGFTYWAFNKIGITLTRTSQTQWSQDIEEVKKEDARAGDLVFFYSSVNDDAGSGYSHVGIYIGNGQMIDEENSGIKKTNVWQANNPAYGNWSKVSYGRIKANLLPDKYK</sequence>
<evidence type="ECO:0000256" key="2">
    <source>
        <dbReference type="ARBA" id="ARBA00022670"/>
    </source>
</evidence>
<dbReference type="PANTHER" id="PTHR47053">
    <property type="entry name" value="MUREIN DD-ENDOPEPTIDASE MEPH-RELATED"/>
    <property type="match status" value="1"/>
</dbReference>
<dbReference type="PATRIC" id="fig|1423812.3.peg.621"/>
<keyword evidence="5" id="KW-0812">Transmembrane</keyword>
<comment type="similarity">
    <text evidence="1">Belongs to the peptidase C40 family.</text>
</comment>
<evidence type="ECO:0000256" key="5">
    <source>
        <dbReference type="SAM" id="Phobius"/>
    </source>
</evidence>